<dbReference type="RefSeq" id="WP_149471466.1">
    <property type="nucleotide sequence ID" value="NZ_QOKW01000026.1"/>
</dbReference>
<dbReference type="OrthoDB" id="1494056at2"/>
<dbReference type="Proteomes" id="UP000480854">
    <property type="component" value="Unassembled WGS sequence"/>
</dbReference>
<gene>
    <name evidence="1" type="ORF">DS843_24525</name>
</gene>
<dbReference type="AlphaFoldDB" id="A0A9W7NFG8"/>
<protein>
    <submittedName>
        <fullName evidence="1">Uncharacterized protein</fullName>
    </submittedName>
</protein>
<dbReference type="EMBL" id="QOKW01000026">
    <property type="protein sequence ID" value="KAA0677160.1"/>
    <property type="molecule type" value="Genomic_DNA"/>
</dbReference>
<organism evidence="1 2">
    <name type="scientific">Roseomonas genomospecies 6</name>
    <dbReference type="NCBI Taxonomy" id="214106"/>
    <lineage>
        <taxon>Bacteria</taxon>
        <taxon>Pseudomonadati</taxon>
        <taxon>Pseudomonadota</taxon>
        <taxon>Alphaproteobacteria</taxon>
        <taxon>Acetobacterales</taxon>
        <taxon>Roseomonadaceae</taxon>
        <taxon>Roseomonas</taxon>
    </lineage>
</organism>
<sequence length="128" mass="13674">MQTKTLINKTGHPLTVTLTVRMGDHPTRSSGEVTIDLEAGDTQSPGLREVTYGDEDDVHLNAITAEAFADGATLCKRSVTVERGSGLDRAVYGKDAIEFLFDGDTILISCVDPEPPSFSFMPDNGDAA</sequence>
<proteinExistence type="predicted"/>
<accession>A0A9W7NFG8</accession>
<evidence type="ECO:0000313" key="2">
    <source>
        <dbReference type="Proteomes" id="UP000480854"/>
    </source>
</evidence>
<evidence type="ECO:0000313" key="1">
    <source>
        <dbReference type="EMBL" id="KAA0677160.1"/>
    </source>
</evidence>
<comment type="caution">
    <text evidence="1">The sequence shown here is derived from an EMBL/GenBank/DDBJ whole genome shotgun (WGS) entry which is preliminary data.</text>
</comment>
<name>A0A9W7NFG8_9PROT</name>
<reference evidence="1 2" key="1">
    <citation type="submission" date="2018-07" db="EMBL/GenBank/DDBJ databases">
        <title>Genome sequence of Azospirillum sp. ATCC 49961.</title>
        <authorList>
            <person name="Sant'Anna F.H."/>
            <person name="Baldani J.I."/>
            <person name="Zilli J.E."/>
            <person name="Reis V.M."/>
            <person name="Hartmann A."/>
            <person name="Cruz L."/>
            <person name="de Souza E.M."/>
            <person name="de Oliveira Pedrosa F."/>
            <person name="Passaglia L.M.P."/>
        </authorList>
    </citation>
    <scope>NUCLEOTIDE SEQUENCE [LARGE SCALE GENOMIC DNA]</scope>
    <source>
        <strain evidence="1 2">ATCC 49961</strain>
    </source>
</reference>
<keyword evidence="2" id="KW-1185">Reference proteome</keyword>